<keyword evidence="3" id="KW-1185">Reference proteome</keyword>
<dbReference type="EMBL" id="JAUEPT010000183">
    <property type="protein sequence ID" value="KAK0429961.1"/>
    <property type="molecule type" value="Genomic_DNA"/>
</dbReference>
<reference evidence="2" key="1">
    <citation type="submission" date="2023-06" db="EMBL/GenBank/DDBJ databases">
        <authorList>
            <consortium name="Lawrence Berkeley National Laboratory"/>
            <person name="Ahrendt S."/>
            <person name="Sahu N."/>
            <person name="Indic B."/>
            <person name="Wong-Bajracharya J."/>
            <person name="Merenyi Z."/>
            <person name="Ke H.-M."/>
            <person name="Monk M."/>
            <person name="Kocsube S."/>
            <person name="Drula E."/>
            <person name="Lipzen A."/>
            <person name="Balint B."/>
            <person name="Henrissat B."/>
            <person name="Andreopoulos B."/>
            <person name="Martin F.M."/>
            <person name="Harder C.B."/>
            <person name="Rigling D."/>
            <person name="Ford K.L."/>
            <person name="Foster G.D."/>
            <person name="Pangilinan J."/>
            <person name="Papanicolaou A."/>
            <person name="Barry K."/>
            <person name="LaButti K."/>
            <person name="Viragh M."/>
            <person name="Koriabine M."/>
            <person name="Yan M."/>
            <person name="Riley R."/>
            <person name="Champramary S."/>
            <person name="Plett K.L."/>
            <person name="Tsai I.J."/>
            <person name="Slot J."/>
            <person name="Sipos G."/>
            <person name="Plett J."/>
            <person name="Nagy L.G."/>
            <person name="Grigoriev I.V."/>
        </authorList>
    </citation>
    <scope>NUCLEOTIDE SEQUENCE</scope>
    <source>
        <strain evidence="2">FPL87.14</strain>
    </source>
</reference>
<evidence type="ECO:0000313" key="3">
    <source>
        <dbReference type="Proteomes" id="UP001175226"/>
    </source>
</evidence>
<proteinExistence type="predicted"/>
<evidence type="ECO:0000256" key="1">
    <source>
        <dbReference type="SAM" id="MobiDB-lite"/>
    </source>
</evidence>
<accession>A0AA39MCP1</accession>
<dbReference type="AlphaFoldDB" id="A0AA39MCP1"/>
<protein>
    <submittedName>
        <fullName evidence="2">Uncharacterized protein</fullName>
    </submittedName>
</protein>
<dbReference type="Proteomes" id="UP001175226">
    <property type="component" value="Unassembled WGS sequence"/>
</dbReference>
<comment type="caution">
    <text evidence="2">The sequence shown here is derived from an EMBL/GenBank/DDBJ whole genome shotgun (WGS) entry which is preliminary data.</text>
</comment>
<name>A0AA39MCP1_9AGAR</name>
<sequence length="465" mass="50799">MDRPRRNKVEKRSHSPTGVPPMLKKIKSYNSDASVEEVATDASLTVSSESDIRQSQPGKESSTKCMVIIQLCPIDTTKPASVPSGTEVSGIHLPSWVPVLQGNLQKLKRMLGYMFLKGTSHLHNLFLSDPSNFTVKSPKGSKKDKNSGRVVSRSAGNPTTSFFIVGKVVDSQLTAEESAKSIALQPFGRTIDRITAFLGVVSNMQDIILPISNQGLLFSTYCKDNNDYPVSNKKPGRSSHGPDVLSWKTNVLVPAFDGRKSFKLKDYWDLNSAPGGELGDLATALVIFTVTKYQTSSGSFRFGLNIQNESPLGIVNVVPYSAEADRPDFILSDDENDPGGDIFGSGPEIVLGKVTMFLIRYAGTDLNLFLVRTGYELVSPSDIAFPDINTASNTVASVIRHKIEARQSLFYLGSTVIGSLHYRNTDRMRIVVKTTVFHPLLAILSLQNSDFHGSSNLSDGFSCFF</sequence>
<organism evidence="2 3">
    <name type="scientific">Armillaria borealis</name>
    <dbReference type="NCBI Taxonomy" id="47425"/>
    <lineage>
        <taxon>Eukaryota</taxon>
        <taxon>Fungi</taxon>
        <taxon>Dikarya</taxon>
        <taxon>Basidiomycota</taxon>
        <taxon>Agaricomycotina</taxon>
        <taxon>Agaricomycetes</taxon>
        <taxon>Agaricomycetidae</taxon>
        <taxon>Agaricales</taxon>
        <taxon>Marasmiineae</taxon>
        <taxon>Physalacriaceae</taxon>
        <taxon>Armillaria</taxon>
    </lineage>
</organism>
<feature type="region of interest" description="Disordered" evidence="1">
    <location>
        <begin position="1"/>
        <end position="25"/>
    </location>
</feature>
<gene>
    <name evidence="2" type="ORF">EV421DRAFT_1744680</name>
</gene>
<feature type="compositionally biased region" description="Basic residues" evidence="1">
    <location>
        <begin position="1"/>
        <end position="11"/>
    </location>
</feature>
<evidence type="ECO:0000313" key="2">
    <source>
        <dbReference type="EMBL" id="KAK0429961.1"/>
    </source>
</evidence>